<accession>A7B259</accession>
<evidence type="ECO:0000313" key="1">
    <source>
        <dbReference type="EMBL" id="EDN78331.1"/>
    </source>
</evidence>
<protein>
    <submittedName>
        <fullName evidence="1">Uncharacterized protein</fullName>
    </submittedName>
</protein>
<dbReference type="AlphaFoldDB" id="A7B259"/>
<reference evidence="1 2" key="1">
    <citation type="submission" date="2007-04" db="EMBL/GenBank/DDBJ databases">
        <authorList>
            <person name="Fulton L."/>
            <person name="Clifton S."/>
            <person name="Fulton B."/>
            <person name="Xu J."/>
            <person name="Minx P."/>
            <person name="Pepin K.H."/>
            <person name="Johnson M."/>
            <person name="Thiruvilangam P."/>
            <person name="Bhonagiri V."/>
            <person name="Nash W.E."/>
            <person name="Mardis E.R."/>
            <person name="Wilson R.K."/>
        </authorList>
    </citation>
    <scope>NUCLEOTIDE SEQUENCE [LARGE SCALE GENOMIC DNA]</scope>
    <source>
        <strain evidence="1 2">ATCC 29149</strain>
    </source>
</reference>
<evidence type="ECO:0000313" key="2">
    <source>
        <dbReference type="Proteomes" id="UP000004410"/>
    </source>
</evidence>
<sequence>MKGQEERLLTNQTIEIMMKTVTTDFLKVKNRIRTNRKH</sequence>
<gene>
    <name evidence="1" type="ORF">RUMGNA_01636</name>
</gene>
<comment type="caution">
    <text evidence="1">The sequence shown here is derived from an EMBL/GenBank/DDBJ whole genome shotgun (WGS) entry which is preliminary data.</text>
</comment>
<name>A7B259_MEDG7</name>
<dbReference type="PaxDb" id="411470-RUMGNA_01636"/>
<dbReference type="EMBL" id="AAYG02000011">
    <property type="protein sequence ID" value="EDN78331.1"/>
    <property type="molecule type" value="Genomic_DNA"/>
</dbReference>
<organism evidence="1 2">
    <name type="scientific">Mediterraneibacter gnavus (strain ATCC 29149 / DSM 114966 / JCM 6515 / VPI C7-9)</name>
    <name type="common">Ruminococcus gnavus</name>
    <dbReference type="NCBI Taxonomy" id="411470"/>
    <lineage>
        <taxon>Bacteria</taxon>
        <taxon>Bacillati</taxon>
        <taxon>Bacillota</taxon>
        <taxon>Clostridia</taxon>
        <taxon>Lachnospirales</taxon>
        <taxon>Lachnospiraceae</taxon>
        <taxon>Mediterraneibacter</taxon>
    </lineage>
</organism>
<reference evidence="1 2" key="2">
    <citation type="submission" date="2007-06" db="EMBL/GenBank/DDBJ databases">
        <title>Draft genome sequence of Ruminococcus gnavus (ATCC 29149).</title>
        <authorList>
            <person name="Sudarsanam P."/>
            <person name="Ley R."/>
            <person name="Guruge J."/>
            <person name="Turnbaugh P.J."/>
            <person name="Mahowald M."/>
            <person name="Liep D."/>
            <person name="Gordon J."/>
        </authorList>
    </citation>
    <scope>NUCLEOTIDE SEQUENCE [LARGE SCALE GENOMIC DNA]</scope>
    <source>
        <strain evidence="1 2">ATCC 29149</strain>
    </source>
</reference>
<dbReference type="Proteomes" id="UP000004410">
    <property type="component" value="Unassembled WGS sequence"/>
</dbReference>
<proteinExistence type="predicted"/>